<name>A0A968GI21_9SPIO</name>
<feature type="domain" description="PhnB-like" evidence="1">
    <location>
        <begin position="3"/>
        <end position="133"/>
    </location>
</feature>
<reference evidence="2" key="1">
    <citation type="submission" date="2020-03" db="EMBL/GenBank/DDBJ databases">
        <title>Spirochaetal bacteria isolated from arthropods constitute a novel genus Entomospira genus novum within the order Spirochaetales.</title>
        <authorList>
            <person name="Grana-Miraglia L."/>
            <person name="Sikutova S."/>
            <person name="Fingerle V."/>
            <person name="Sing A."/>
            <person name="Castillo-Ramirez S."/>
            <person name="Margos G."/>
            <person name="Rudolf I."/>
        </authorList>
    </citation>
    <scope>NUCLEOTIDE SEQUENCE</scope>
    <source>
        <strain evidence="2">BR149</strain>
    </source>
</reference>
<dbReference type="CDD" id="cd06588">
    <property type="entry name" value="PhnB_like"/>
    <property type="match status" value="1"/>
</dbReference>
<accession>A0A968GI21</accession>
<gene>
    <name evidence="2" type="ORF">HCT48_02130</name>
</gene>
<organism evidence="2 3">
    <name type="scientific">Entomospira culicis</name>
    <dbReference type="NCBI Taxonomy" id="2719989"/>
    <lineage>
        <taxon>Bacteria</taxon>
        <taxon>Pseudomonadati</taxon>
        <taxon>Spirochaetota</taxon>
        <taxon>Spirochaetia</taxon>
        <taxon>Spirochaetales</taxon>
        <taxon>Spirochaetaceae</taxon>
        <taxon>Entomospira</taxon>
    </lineage>
</organism>
<comment type="caution">
    <text evidence="2">The sequence shown here is derived from an EMBL/GenBank/DDBJ whole genome shotgun (WGS) entry which is preliminary data.</text>
</comment>
<dbReference type="PANTHER" id="PTHR33990:SF1">
    <property type="entry name" value="PROTEIN YJDN"/>
    <property type="match status" value="1"/>
</dbReference>
<proteinExistence type="predicted"/>
<dbReference type="PANTHER" id="PTHR33990">
    <property type="entry name" value="PROTEIN YJDN-RELATED"/>
    <property type="match status" value="1"/>
</dbReference>
<dbReference type="Gene3D" id="3.10.180.10">
    <property type="entry name" value="2,3-Dihydroxybiphenyl 1,2-Dioxygenase, domain 1"/>
    <property type="match status" value="1"/>
</dbReference>
<sequence>MNISLFITFKDNCQEAIAFYAKIFNTKVQDLMTFGQMPTQEGFVIPEEDREKVVFATLNVYGTTLMFSDRMSGQPWSNQGNINVTLRGKEKDELQRLYAELQVGGKVLVPMQPTFWSDLFGIVQDKFGTTWQLSHDATEA</sequence>
<dbReference type="Pfam" id="PF06983">
    <property type="entry name" value="3-dmu-9_3-mt"/>
    <property type="match status" value="1"/>
</dbReference>
<dbReference type="InterPro" id="IPR028973">
    <property type="entry name" value="PhnB-like"/>
</dbReference>
<dbReference type="EMBL" id="JAATLM010000001">
    <property type="protein sequence ID" value="NIZ69015.1"/>
    <property type="molecule type" value="Genomic_DNA"/>
</dbReference>
<evidence type="ECO:0000313" key="2">
    <source>
        <dbReference type="EMBL" id="NIZ69015.1"/>
    </source>
</evidence>
<dbReference type="Proteomes" id="UP000778951">
    <property type="component" value="Unassembled WGS sequence"/>
</dbReference>
<evidence type="ECO:0000313" key="3">
    <source>
        <dbReference type="Proteomes" id="UP000778951"/>
    </source>
</evidence>
<dbReference type="SUPFAM" id="SSF54593">
    <property type="entry name" value="Glyoxalase/Bleomycin resistance protein/Dihydroxybiphenyl dioxygenase"/>
    <property type="match status" value="1"/>
</dbReference>
<dbReference type="RefSeq" id="WP_167695119.1">
    <property type="nucleotide sequence ID" value="NZ_CP118181.1"/>
</dbReference>
<dbReference type="InterPro" id="IPR029068">
    <property type="entry name" value="Glyas_Bleomycin-R_OHBP_Dase"/>
</dbReference>
<evidence type="ECO:0000259" key="1">
    <source>
        <dbReference type="Pfam" id="PF06983"/>
    </source>
</evidence>
<dbReference type="AlphaFoldDB" id="A0A968GI21"/>
<keyword evidence="3" id="KW-1185">Reference proteome</keyword>
<protein>
    <submittedName>
        <fullName evidence="2">VOC family protein</fullName>
    </submittedName>
</protein>